<gene>
    <name evidence="1" type="ORF">N320_03941</name>
</gene>
<proteinExistence type="predicted"/>
<feature type="non-terminal residue" evidence="1">
    <location>
        <position position="1"/>
    </location>
</feature>
<keyword evidence="2" id="KW-1185">Reference proteome</keyword>
<sequence>PNGGDGERYQGFFKEETVSELLHSLNVQKFMRPDEIHPRILRELAEALAKPLSIIYQQSWLTGEVPADWRLGNVMPIYKKGKREDSGNYRPVSLTTVPGKLMEQIILSVIMRHVQDSQMM</sequence>
<keyword evidence="1" id="KW-0548">Nucleotidyltransferase</keyword>
<dbReference type="GO" id="GO:0003964">
    <property type="term" value="F:RNA-directed DNA polymerase activity"/>
    <property type="evidence" value="ECO:0007669"/>
    <property type="project" value="UniProtKB-KW"/>
</dbReference>
<dbReference type="Proteomes" id="UP000054064">
    <property type="component" value="Unassembled WGS sequence"/>
</dbReference>
<dbReference type="PANTHER" id="PTHR33395:SF22">
    <property type="entry name" value="REVERSE TRANSCRIPTASE DOMAIN-CONTAINING PROTEIN"/>
    <property type="match status" value="1"/>
</dbReference>
<feature type="non-terminal residue" evidence="1">
    <location>
        <position position="120"/>
    </location>
</feature>
<dbReference type="AlphaFoldDB" id="A0A091GSB5"/>
<keyword evidence="1" id="KW-0695">RNA-directed DNA polymerase</keyword>
<evidence type="ECO:0000313" key="2">
    <source>
        <dbReference type="Proteomes" id="UP000054064"/>
    </source>
</evidence>
<evidence type="ECO:0000313" key="1">
    <source>
        <dbReference type="EMBL" id="KFO86024.1"/>
    </source>
</evidence>
<dbReference type="GO" id="GO:0061343">
    <property type="term" value="P:cell adhesion involved in heart morphogenesis"/>
    <property type="evidence" value="ECO:0007669"/>
    <property type="project" value="TreeGrafter"/>
</dbReference>
<dbReference type="EMBL" id="KL509742">
    <property type="protein sequence ID" value="KFO86024.1"/>
    <property type="molecule type" value="Genomic_DNA"/>
</dbReference>
<protein>
    <submittedName>
        <fullName evidence="1">RNA-directed DNA polymerase from mobile element jockey</fullName>
    </submittedName>
</protein>
<name>A0A091GSB5_BUCRH</name>
<accession>A0A091GSB5</accession>
<keyword evidence="1" id="KW-0808">Transferase</keyword>
<dbReference type="GO" id="GO:0031012">
    <property type="term" value="C:extracellular matrix"/>
    <property type="evidence" value="ECO:0007669"/>
    <property type="project" value="TreeGrafter"/>
</dbReference>
<dbReference type="GO" id="GO:0007508">
    <property type="term" value="P:larval heart development"/>
    <property type="evidence" value="ECO:0007669"/>
    <property type="project" value="TreeGrafter"/>
</dbReference>
<organism evidence="1 2">
    <name type="scientific">Buceros rhinoceros silvestris</name>
    <dbReference type="NCBI Taxonomy" id="175836"/>
    <lineage>
        <taxon>Eukaryota</taxon>
        <taxon>Metazoa</taxon>
        <taxon>Chordata</taxon>
        <taxon>Craniata</taxon>
        <taxon>Vertebrata</taxon>
        <taxon>Euteleostomi</taxon>
        <taxon>Archelosauria</taxon>
        <taxon>Archosauria</taxon>
        <taxon>Dinosauria</taxon>
        <taxon>Saurischia</taxon>
        <taxon>Theropoda</taxon>
        <taxon>Coelurosauria</taxon>
        <taxon>Aves</taxon>
        <taxon>Neognathae</taxon>
        <taxon>Neoaves</taxon>
        <taxon>Telluraves</taxon>
        <taxon>Coraciimorphae</taxon>
        <taxon>Bucerotiformes</taxon>
        <taxon>Bucerotidae</taxon>
        <taxon>Buceros</taxon>
    </lineage>
</organism>
<reference evidence="1 2" key="1">
    <citation type="submission" date="2014-04" db="EMBL/GenBank/DDBJ databases">
        <title>Genome evolution of avian class.</title>
        <authorList>
            <person name="Zhang G."/>
            <person name="Li C."/>
        </authorList>
    </citation>
    <scope>NUCLEOTIDE SEQUENCE [LARGE SCALE GENOMIC DNA]</scope>
    <source>
        <strain evidence="1">BGI_N320</strain>
    </source>
</reference>
<dbReference type="PANTHER" id="PTHR33395">
    <property type="entry name" value="TRANSCRIPTASE, PUTATIVE-RELATED-RELATED"/>
    <property type="match status" value="1"/>
</dbReference>